<proteinExistence type="predicted"/>
<keyword evidence="4" id="KW-0564">Palmitate</keyword>
<evidence type="ECO:0000256" key="6">
    <source>
        <dbReference type="ARBA" id="ARBA00023288"/>
    </source>
</evidence>
<keyword evidence="6 8" id="KW-0449">Lipoprotein</keyword>
<organism evidence="8 11">
    <name type="scientific">Phocoenobacter skyensis</name>
    <dbReference type="NCBI Taxonomy" id="97481"/>
    <lineage>
        <taxon>Bacteria</taxon>
        <taxon>Pseudomonadati</taxon>
        <taxon>Pseudomonadota</taxon>
        <taxon>Gammaproteobacteria</taxon>
        <taxon>Pasteurellales</taxon>
        <taxon>Pasteurellaceae</taxon>
        <taxon>Phocoenobacter</taxon>
    </lineage>
</organism>
<dbReference type="Proteomes" id="UP001231736">
    <property type="component" value="Unassembled WGS sequence"/>
</dbReference>
<protein>
    <submittedName>
        <fullName evidence="8">Lipoprotein</fullName>
    </submittedName>
</protein>
<evidence type="ECO:0000256" key="1">
    <source>
        <dbReference type="ARBA" id="ARBA00004459"/>
    </source>
</evidence>
<dbReference type="NCBIfam" id="NF047847">
    <property type="entry name" value="SS_mature_LptM"/>
    <property type="match status" value="1"/>
</dbReference>
<keyword evidence="2" id="KW-0732">Signal</keyword>
<dbReference type="Pfam" id="PF13627">
    <property type="entry name" value="LptM_cons"/>
    <property type="match status" value="1"/>
</dbReference>
<dbReference type="Proteomes" id="UP001236239">
    <property type="component" value="Unassembled WGS sequence"/>
</dbReference>
<keyword evidence="5" id="KW-0998">Cell outer membrane</keyword>
<evidence type="ECO:0000256" key="2">
    <source>
        <dbReference type="ARBA" id="ARBA00022729"/>
    </source>
</evidence>
<sequence length="36" mass="3971">MKKWIVIAMLAVVSLTACGVKGALYFPTEQSEQQTK</sequence>
<accession>A0AAJ6N8I0</accession>
<evidence type="ECO:0000313" key="8">
    <source>
        <dbReference type="EMBL" id="MDP8172131.1"/>
    </source>
</evidence>
<evidence type="ECO:0000256" key="4">
    <source>
        <dbReference type="ARBA" id="ARBA00023139"/>
    </source>
</evidence>
<keyword evidence="3" id="KW-0472">Membrane</keyword>
<reference evidence="7 10" key="1">
    <citation type="journal article" date="2023" name="Front. Microbiol.">
        <title>Phylogeography and host specificity of Pasteurellaceae pathogenic to sea-farmed fish in the north-east Atlantic.</title>
        <authorList>
            <person name="Gulla S."/>
            <person name="Colquhoun D.J."/>
            <person name="Olsen A.B."/>
            <person name="Spilsberg B."/>
            <person name="Lagesen K."/>
            <person name="Aakesson C.P."/>
            <person name="Strom S."/>
            <person name="Manji F."/>
            <person name="Birkbeck T.H."/>
            <person name="Nilsen H.K."/>
        </authorList>
    </citation>
    <scope>NUCLEOTIDE SEQUENCE [LARGE SCALE GENOMIC DNA]</scope>
    <source>
        <strain evidence="7 10">VIO11850</strain>
    </source>
</reference>
<evidence type="ECO:0000313" key="11">
    <source>
        <dbReference type="Proteomes" id="UP001236239"/>
    </source>
</evidence>
<dbReference type="AlphaFoldDB" id="A0AAJ6N8I0"/>
<reference evidence="8" key="2">
    <citation type="journal article" date="2023" name="Front. Microbiol.">
        <title>Phylogeography and host specificity of Pasteurellaceae pathogenic to sea-farmed fish in the north-east Atlantic.</title>
        <authorList>
            <person name="Gulla S."/>
            <person name="Colquhoun D.J."/>
            <person name="Olsen A.B."/>
            <person name="Spilsberg B."/>
            <person name="Lagesen K."/>
            <person name="Aakesson C.P."/>
            <person name="Strom S."/>
            <person name="Manji F."/>
            <person name="Birkbeck T.H."/>
            <person name="Nilsen H.K."/>
        </authorList>
    </citation>
    <scope>NUCLEOTIDE SEQUENCE</scope>
    <source>
        <strain evidence="9">98B1</strain>
        <strain evidence="8">TW16_20</strain>
    </source>
</reference>
<dbReference type="RefSeq" id="WP_090920386.1">
    <property type="nucleotide sequence ID" value="NZ_CP016180.1"/>
</dbReference>
<dbReference type="EMBL" id="JASAVS010000001">
    <property type="protein sequence ID" value="MDP8084410.1"/>
    <property type="molecule type" value="Genomic_DNA"/>
</dbReference>
<evidence type="ECO:0000313" key="10">
    <source>
        <dbReference type="Proteomes" id="UP001224812"/>
    </source>
</evidence>
<dbReference type="InterPro" id="IPR032831">
    <property type="entry name" value="LptM_cons"/>
</dbReference>
<dbReference type="GO" id="GO:0009279">
    <property type="term" value="C:cell outer membrane"/>
    <property type="evidence" value="ECO:0007669"/>
    <property type="project" value="UniProtKB-SubCell"/>
</dbReference>
<name>A0AAJ6N8I0_9PAST</name>
<evidence type="ECO:0000256" key="5">
    <source>
        <dbReference type="ARBA" id="ARBA00023237"/>
    </source>
</evidence>
<dbReference type="EMBL" id="JASAYQ010000002">
    <property type="protein sequence ID" value="MDP8172131.1"/>
    <property type="molecule type" value="Genomic_DNA"/>
</dbReference>
<dbReference type="PROSITE" id="PS51257">
    <property type="entry name" value="PROKAR_LIPOPROTEIN"/>
    <property type="match status" value="1"/>
</dbReference>
<gene>
    <name evidence="7" type="ORF">QJT92_00485</name>
    <name evidence="8" type="ORF">QJU93_02020</name>
    <name evidence="9" type="ORF">QJU97_06335</name>
</gene>
<evidence type="ECO:0000256" key="3">
    <source>
        <dbReference type="ARBA" id="ARBA00023136"/>
    </source>
</evidence>
<comment type="subcellular location">
    <subcellularLocation>
        <location evidence="1">Cell outer membrane</location>
        <topology evidence="1">Lipid-anchor</topology>
    </subcellularLocation>
</comment>
<keyword evidence="10" id="KW-1185">Reference proteome</keyword>
<dbReference type="Proteomes" id="UP001224812">
    <property type="component" value="Unassembled WGS sequence"/>
</dbReference>
<dbReference type="GeneID" id="83545179"/>
<comment type="caution">
    <text evidence="8">The sequence shown here is derived from an EMBL/GenBank/DDBJ whole genome shotgun (WGS) entry which is preliminary data.</text>
</comment>
<evidence type="ECO:0000313" key="7">
    <source>
        <dbReference type="EMBL" id="MDP8084410.1"/>
    </source>
</evidence>
<evidence type="ECO:0000313" key="9">
    <source>
        <dbReference type="EMBL" id="MDP8175068.1"/>
    </source>
</evidence>
<dbReference type="EMBL" id="JASAYT010000017">
    <property type="protein sequence ID" value="MDP8175068.1"/>
    <property type="molecule type" value="Genomic_DNA"/>
</dbReference>